<feature type="non-terminal residue" evidence="2">
    <location>
        <position position="1"/>
    </location>
</feature>
<protein>
    <submittedName>
        <fullName evidence="2">Uncharacterized protein</fullName>
    </submittedName>
</protein>
<evidence type="ECO:0000256" key="1">
    <source>
        <dbReference type="SAM" id="MobiDB-lite"/>
    </source>
</evidence>
<proteinExistence type="predicted"/>
<feature type="compositionally biased region" description="Low complexity" evidence="1">
    <location>
        <begin position="1"/>
        <end position="11"/>
    </location>
</feature>
<evidence type="ECO:0000313" key="2">
    <source>
        <dbReference type="EMBL" id="VBB35551.1"/>
    </source>
</evidence>
<sequence length="31" mass="3477">MKGLKSYLLDSESYDSDEESNSEDPLAIVQI</sequence>
<feature type="compositionally biased region" description="Acidic residues" evidence="1">
    <location>
        <begin position="12"/>
        <end position="22"/>
    </location>
</feature>
<dbReference type="AlphaFoldDB" id="A0A498T2P2"/>
<reference evidence="2 3" key="1">
    <citation type="submission" date="2018-08" db="EMBL/GenBank/DDBJ databases">
        <authorList>
            <person name="Laetsch R D."/>
            <person name="Stevens L."/>
            <person name="Kumar S."/>
            <person name="Blaxter L. M."/>
        </authorList>
    </citation>
    <scope>NUCLEOTIDE SEQUENCE [LARGE SCALE GENOMIC DNA]</scope>
</reference>
<dbReference type="Proteomes" id="UP000276991">
    <property type="component" value="Unassembled WGS sequence"/>
</dbReference>
<evidence type="ECO:0000313" key="3">
    <source>
        <dbReference type="Proteomes" id="UP000276991"/>
    </source>
</evidence>
<gene>
    <name evidence="2" type="ORF">NAV_LOCUS10342</name>
</gene>
<name>A0A498T2P2_ACAVI</name>
<feature type="region of interest" description="Disordered" evidence="1">
    <location>
        <begin position="1"/>
        <end position="31"/>
    </location>
</feature>
<feature type="non-terminal residue" evidence="2">
    <location>
        <position position="31"/>
    </location>
</feature>
<dbReference type="EMBL" id="UPTC01006404">
    <property type="protein sequence ID" value="VBB35551.1"/>
    <property type="molecule type" value="Genomic_DNA"/>
</dbReference>
<keyword evidence="3" id="KW-1185">Reference proteome</keyword>
<organism evidence="2 3">
    <name type="scientific">Acanthocheilonema viteae</name>
    <name type="common">Filarial nematode worm</name>
    <name type="synonym">Dipetalonema viteae</name>
    <dbReference type="NCBI Taxonomy" id="6277"/>
    <lineage>
        <taxon>Eukaryota</taxon>
        <taxon>Metazoa</taxon>
        <taxon>Ecdysozoa</taxon>
        <taxon>Nematoda</taxon>
        <taxon>Chromadorea</taxon>
        <taxon>Rhabditida</taxon>
        <taxon>Spirurina</taxon>
        <taxon>Spiruromorpha</taxon>
        <taxon>Filarioidea</taxon>
        <taxon>Onchocercidae</taxon>
        <taxon>Acanthocheilonema</taxon>
    </lineage>
</organism>
<accession>A0A498T2P2</accession>